<feature type="region of interest" description="Disordered" evidence="1">
    <location>
        <begin position="92"/>
        <end position="129"/>
    </location>
</feature>
<organism evidence="2 3">
    <name type="scientific">Kibdelosporangium lantanae</name>
    <dbReference type="NCBI Taxonomy" id="1497396"/>
    <lineage>
        <taxon>Bacteria</taxon>
        <taxon>Bacillati</taxon>
        <taxon>Actinomycetota</taxon>
        <taxon>Actinomycetes</taxon>
        <taxon>Pseudonocardiales</taxon>
        <taxon>Pseudonocardiaceae</taxon>
        <taxon>Kibdelosporangium</taxon>
    </lineage>
</organism>
<evidence type="ECO:0000313" key="3">
    <source>
        <dbReference type="Proteomes" id="UP001597045"/>
    </source>
</evidence>
<sequence>MTEEFPTFSDDPVRDRARRELLVKLSSNTKNTVVAELARELLTGRVTARQVAMSQVYADALDRGVDDFSAWYGGLSEGEKDDEALRGEQAARNLAQESTSRDPVAVDRRRQDGEDDVEDFSDRSWIRGR</sequence>
<protein>
    <submittedName>
        <fullName evidence="2">Uncharacterized protein</fullName>
    </submittedName>
</protein>
<keyword evidence="3" id="KW-1185">Reference proteome</keyword>
<proteinExistence type="predicted"/>
<name>A0ABW3M3Z0_9PSEU</name>
<gene>
    <name evidence="2" type="ORF">ACFQ1S_03075</name>
</gene>
<evidence type="ECO:0000256" key="1">
    <source>
        <dbReference type="SAM" id="MobiDB-lite"/>
    </source>
</evidence>
<accession>A0ABW3M3Z0</accession>
<reference evidence="3" key="1">
    <citation type="journal article" date="2019" name="Int. J. Syst. Evol. Microbiol.">
        <title>The Global Catalogue of Microorganisms (GCM) 10K type strain sequencing project: providing services to taxonomists for standard genome sequencing and annotation.</title>
        <authorList>
            <consortium name="The Broad Institute Genomics Platform"/>
            <consortium name="The Broad Institute Genome Sequencing Center for Infectious Disease"/>
            <person name="Wu L."/>
            <person name="Ma J."/>
        </authorList>
    </citation>
    <scope>NUCLEOTIDE SEQUENCE [LARGE SCALE GENOMIC DNA]</scope>
    <source>
        <strain evidence="3">JCM 31486</strain>
    </source>
</reference>
<dbReference type="Proteomes" id="UP001597045">
    <property type="component" value="Unassembled WGS sequence"/>
</dbReference>
<dbReference type="EMBL" id="JBHTIS010000094">
    <property type="protein sequence ID" value="MFD1044647.1"/>
    <property type="molecule type" value="Genomic_DNA"/>
</dbReference>
<feature type="compositionally biased region" description="Basic and acidic residues" evidence="1">
    <location>
        <begin position="120"/>
        <end position="129"/>
    </location>
</feature>
<evidence type="ECO:0000313" key="2">
    <source>
        <dbReference type="EMBL" id="MFD1044647.1"/>
    </source>
</evidence>
<comment type="caution">
    <text evidence="2">The sequence shown here is derived from an EMBL/GenBank/DDBJ whole genome shotgun (WGS) entry which is preliminary data.</text>
</comment>